<dbReference type="RefSeq" id="WP_054019171.1">
    <property type="nucleotide sequence ID" value="NZ_BBYR01000013.1"/>
</dbReference>
<accession>A0A0K8NYV3</accession>
<dbReference type="EMBL" id="BBYR01000013">
    <property type="protein sequence ID" value="GAP35095.1"/>
    <property type="molecule type" value="Genomic_DNA"/>
</dbReference>
<proteinExistence type="predicted"/>
<reference evidence="2" key="1">
    <citation type="submission" date="2015-07" db="EMBL/GenBank/DDBJ databases">
        <title>Discovery of a poly(ethylene terephthalate assimilation.</title>
        <authorList>
            <person name="Yoshida S."/>
            <person name="Hiraga K."/>
            <person name="Takehana T."/>
            <person name="Taniguchi I."/>
            <person name="Yamaji H."/>
            <person name="Maeda Y."/>
            <person name="Toyohara K."/>
            <person name="Miyamoto K."/>
            <person name="Kimura Y."/>
            <person name="Oda K."/>
        </authorList>
    </citation>
    <scope>NUCLEOTIDE SEQUENCE [LARGE SCALE GENOMIC DNA]</scope>
    <source>
        <strain evidence="2">NBRC 110686 / TISTR 2288 / 201-F6</strain>
    </source>
</reference>
<comment type="caution">
    <text evidence="1">The sequence shown here is derived from an EMBL/GenBank/DDBJ whole genome shotgun (WGS) entry which is preliminary data.</text>
</comment>
<protein>
    <submittedName>
        <fullName evidence="1">Uncharacterized protein</fullName>
    </submittedName>
</protein>
<gene>
    <name evidence="1" type="ORF">ISF6_0660</name>
</gene>
<dbReference type="Proteomes" id="UP000037660">
    <property type="component" value="Unassembled WGS sequence"/>
</dbReference>
<evidence type="ECO:0000313" key="1">
    <source>
        <dbReference type="EMBL" id="GAP35095.1"/>
    </source>
</evidence>
<dbReference type="AlphaFoldDB" id="A0A0K8NYV3"/>
<organism evidence="1 2">
    <name type="scientific">Piscinibacter sakaiensis</name>
    <name type="common">Ideonella sakaiensis</name>
    <dbReference type="NCBI Taxonomy" id="1547922"/>
    <lineage>
        <taxon>Bacteria</taxon>
        <taxon>Pseudomonadati</taxon>
        <taxon>Pseudomonadota</taxon>
        <taxon>Betaproteobacteria</taxon>
        <taxon>Burkholderiales</taxon>
        <taxon>Sphaerotilaceae</taxon>
        <taxon>Piscinibacter</taxon>
    </lineage>
</organism>
<dbReference type="STRING" id="1547922.ISF6_0660"/>
<keyword evidence="2" id="KW-1185">Reference proteome</keyword>
<name>A0A0K8NYV3_PISS1</name>
<reference evidence="1 2" key="2">
    <citation type="journal article" date="2016" name="Science">
        <title>A bacterium that degrades and assimilates poly(ethylene terephthalate).</title>
        <authorList>
            <person name="Yoshida S."/>
            <person name="Hiraga K."/>
            <person name="Takehana T."/>
            <person name="Taniguchi I."/>
            <person name="Yamaji H."/>
            <person name="Maeda Y."/>
            <person name="Toyohara K."/>
            <person name="Miyamoto K."/>
            <person name="Kimura Y."/>
            <person name="Oda K."/>
        </authorList>
    </citation>
    <scope>NUCLEOTIDE SEQUENCE [LARGE SCALE GENOMIC DNA]</scope>
    <source>
        <strain evidence="2">NBRC 110686 / TISTR 2288 / 201-F6</strain>
    </source>
</reference>
<evidence type="ECO:0000313" key="2">
    <source>
        <dbReference type="Proteomes" id="UP000037660"/>
    </source>
</evidence>
<sequence>MSTQALRTAPANGTPLLAQAWHGLVVAVDAVLAARYNKAQIEHVEQLLRASNACEASNPARAEALRGEAAALIH</sequence>